<evidence type="ECO:0000313" key="3">
    <source>
        <dbReference type="Proteomes" id="UP001152484"/>
    </source>
</evidence>
<dbReference type="PANTHER" id="PTHR34222:SF95">
    <property type="entry name" value="RRNA 2'-O-METHYLTRANSFERASE FIBRILLARIN-LIKE ISOFORM X1"/>
    <property type="match status" value="1"/>
</dbReference>
<dbReference type="OrthoDB" id="414104at2759"/>
<dbReference type="EMBL" id="CAMAPE010000005">
    <property type="protein sequence ID" value="CAH9069278.1"/>
    <property type="molecule type" value="Genomic_DNA"/>
</dbReference>
<organism evidence="2 3">
    <name type="scientific">Cuscuta europaea</name>
    <name type="common">European dodder</name>
    <dbReference type="NCBI Taxonomy" id="41803"/>
    <lineage>
        <taxon>Eukaryota</taxon>
        <taxon>Viridiplantae</taxon>
        <taxon>Streptophyta</taxon>
        <taxon>Embryophyta</taxon>
        <taxon>Tracheophyta</taxon>
        <taxon>Spermatophyta</taxon>
        <taxon>Magnoliopsida</taxon>
        <taxon>eudicotyledons</taxon>
        <taxon>Gunneridae</taxon>
        <taxon>Pentapetalae</taxon>
        <taxon>asterids</taxon>
        <taxon>lamiids</taxon>
        <taxon>Solanales</taxon>
        <taxon>Convolvulaceae</taxon>
        <taxon>Cuscuteae</taxon>
        <taxon>Cuscuta</taxon>
        <taxon>Cuscuta subgen. Cuscuta</taxon>
    </lineage>
</organism>
<protein>
    <recommendedName>
        <fullName evidence="4">Retrotransposon Copia-like N-terminal domain-containing protein</fullName>
    </recommendedName>
</protein>
<dbReference type="GO" id="GO:0003676">
    <property type="term" value="F:nucleic acid binding"/>
    <property type="evidence" value="ECO:0007669"/>
    <property type="project" value="InterPro"/>
</dbReference>
<dbReference type="Proteomes" id="UP001152484">
    <property type="component" value="Unassembled WGS sequence"/>
</dbReference>
<dbReference type="AlphaFoldDB" id="A0A9P0YNC4"/>
<evidence type="ECO:0000313" key="2">
    <source>
        <dbReference type="EMBL" id="CAH9069278.1"/>
    </source>
</evidence>
<gene>
    <name evidence="2" type="ORF">CEURO_LOCUS3135</name>
</gene>
<dbReference type="PANTHER" id="PTHR34222">
    <property type="entry name" value="GAG_PRE-INTEGRS DOMAIN-CONTAINING PROTEIN"/>
    <property type="match status" value="1"/>
</dbReference>
<accession>A0A9P0YNC4</accession>
<dbReference type="GO" id="GO:0008270">
    <property type="term" value="F:zinc ion binding"/>
    <property type="evidence" value="ECO:0007669"/>
    <property type="project" value="InterPro"/>
</dbReference>
<evidence type="ECO:0008006" key="4">
    <source>
        <dbReference type="Google" id="ProtNLM"/>
    </source>
</evidence>
<feature type="region of interest" description="Disordered" evidence="1">
    <location>
        <begin position="231"/>
        <end position="254"/>
    </location>
</feature>
<name>A0A9P0YNC4_CUSEU</name>
<evidence type="ECO:0000256" key="1">
    <source>
        <dbReference type="SAM" id="MobiDB-lite"/>
    </source>
</evidence>
<dbReference type="Pfam" id="PF14223">
    <property type="entry name" value="Retrotran_gag_2"/>
    <property type="match status" value="1"/>
</dbReference>
<comment type="caution">
    <text evidence="2">The sequence shown here is derived from an EMBL/GenBank/DDBJ whole genome shotgun (WGS) entry which is preliminary data.</text>
</comment>
<dbReference type="InterPro" id="IPR036875">
    <property type="entry name" value="Znf_CCHC_sf"/>
</dbReference>
<dbReference type="SUPFAM" id="SSF57756">
    <property type="entry name" value="Retrovirus zinc finger-like domains"/>
    <property type="match status" value="1"/>
</dbReference>
<sequence length="361" mass="40380">MSPTSSTTPDSSRSLVSFVFSGNPQITSEKLNGRNYMDWQVSVEMWFLGQGLSEHLTKRADEITASEREKWTQADHQLVAILWQSIDPKLLIHFRTYKTCYDIWKKARSVFANDVQRIYDVVHSLATLQMSDHDLPSYVNKAQFIVEEVKVMLSETDLPKVFDKIDKMCMVFVLHRLHRDFDSVRNQILTNPNIPTAEDLIGRLLRVPAPSGIESVGPHVDSEFSALVSRSSYGGRGRGRDRGGRGTGGRPKCSHCQRMGHTKDKCYEIIGWPDKFVNVMHSEPVKPGAATKSAQNVLSDDEYKEYLQLKAAQHSSAAINFTGNSTACLSQSGPAKSWIIDSGASDHIAGPEYGADDWSRI</sequence>
<keyword evidence="3" id="KW-1185">Reference proteome</keyword>
<reference evidence="2" key="1">
    <citation type="submission" date="2022-07" db="EMBL/GenBank/DDBJ databases">
        <authorList>
            <person name="Macas J."/>
            <person name="Novak P."/>
            <person name="Neumann P."/>
        </authorList>
    </citation>
    <scope>NUCLEOTIDE SEQUENCE</scope>
</reference>
<proteinExistence type="predicted"/>